<dbReference type="AlphaFoldDB" id="A0A0E9RIK1"/>
<proteinExistence type="predicted"/>
<reference evidence="1" key="1">
    <citation type="submission" date="2014-11" db="EMBL/GenBank/DDBJ databases">
        <authorList>
            <person name="Amaro Gonzalez C."/>
        </authorList>
    </citation>
    <scope>NUCLEOTIDE SEQUENCE</scope>
</reference>
<reference evidence="1" key="2">
    <citation type="journal article" date="2015" name="Fish Shellfish Immunol.">
        <title>Early steps in the European eel (Anguilla anguilla)-Vibrio vulnificus interaction in the gills: Role of the RtxA13 toxin.</title>
        <authorList>
            <person name="Callol A."/>
            <person name="Pajuelo D."/>
            <person name="Ebbesson L."/>
            <person name="Teles M."/>
            <person name="MacKenzie S."/>
            <person name="Amaro C."/>
        </authorList>
    </citation>
    <scope>NUCLEOTIDE SEQUENCE</scope>
</reference>
<sequence length="51" mass="5884">MRTESRCLRQDVLPANQETHFFSLTADTEGKLLGFFYIFIHEGYGFQGIVV</sequence>
<organism evidence="1">
    <name type="scientific">Anguilla anguilla</name>
    <name type="common">European freshwater eel</name>
    <name type="synonym">Muraena anguilla</name>
    <dbReference type="NCBI Taxonomy" id="7936"/>
    <lineage>
        <taxon>Eukaryota</taxon>
        <taxon>Metazoa</taxon>
        <taxon>Chordata</taxon>
        <taxon>Craniata</taxon>
        <taxon>Vertebrata</taxon>
        <taxon>Euteleostomi</taxon>
        <taxon>Actinopterygii</taxon>
        <taxon>Neopterygii</taxon>
        <taxon>Teleostei</taxon>
        <taxon>Anguilliformes</taxon>
        <taxon>Anguillidae</taxon>
        <taxon>Anguilla</taxon>
    </lineage>
</organism>
<name>A0A0E9RIK1_ANGAN</name>
<evidence type="ECO:0000313" key="1">
    <source>
        <dbReference type="EMBL" id="JAH28981.1"/>
    </source>
</evidence>
<accession>A0A0E9RIK1</accession>
<protein>
    <submittedName>
        <fullName evidence="1">Uncharacterized protein</fullName>
    </submittedName>
</protein>
<dbReference type="EMBL" id="GBXM01079596">
    <property type="protein sequence ID" value="JAH28981.1"/>
    <property type="molecule type" value="Transcribed_RNA"/>
</dbReference>